<feature type="domain" description="Cyclodeaminase/cyclohydrolase" evidence="2">
    <location>
        <begin position="8"/>
        <end position="163"/>
    </location>
</feature>
<evidence type="ECO:0000259" key="2">
    <source>
        <dbReference type="Pfam" id="PF04961"/>
    </source>
</evidence>
<name>A0A1F8ARK1_9BACT</name>
<reference evidence="3 4" key="1">
    <citation type="journal article" date="2016" name="Nat. Commun.">
        <title>Thousands of microbial genomes shed light on interconnected biogeochemical processes in an aquifer system.</title>
        <authorList>
            <person name="Anantharaman K."/>
            <person name="Brown C.T."/>
            <person name="Hug L.A."/>
            <person name="Sharon I."/>
            <person name="Castelle C.J."/>
            <person name="Probst A.J."/>
            <person name="Thomas B.C."/>
            <person name="Singh A."/>
            <person name="Wilkins M.J."/>
            <person name="Karaoz U."/>
            <person name="Brodie E.L."/>
            <person name="Williams K.H."/>
            <person name="Hubbard S.S."/>
            <person name="Banfield J.F."/>
        </authorList>
    </citation>
    <scope>NUCLEOTIDE SEQUENCE [LARGE SCALE GENOMIC DNA]</scope>
</reference>
<gene>
    <name evidence="3" type="ORF">A3E15_03635</name>
</gene>
<dbReference type="Pfam" id="PF04961">
    <property type="entry name" value="FTCD_C"/>
    <property type="match status" value="1"/>
</dbReference>
<dbReference type="Gene3D" id="1.20.120.680">
    <property type="entry name" value="Formiminotetrahydrofolate cyclodeaminase monomer, up-and-down helical bundle"/>
    <property type="match status" value="1"/>
</dbReference>
<keyword evidence="1" id="KW-0175">Coiled coil</keyword>
<evidence type="ECO:0000313" key="3">
    <source>
        <dbReference type="EMBL" id="OGM54129.1"/>
    </source>
</evidence>
<dbReference type="STRING" id="1802511.A3E15_03635"/>
<accession>A0A1F8ARK1</accession>
<feature type="coiled-coil region" evidence="1">
    <location>
        <begin position="52"/>
        <end position="79"/>
    </location>
</feature>
<dbReference type="Proteomes" id="UP000177794">
    <property type="component" value="Unassembled WGS sequence"/>
</dbReference>
<dbReference type="InterPro" id="IPR036178">
    <property type="entry name" value="Formintransfe-cycloase-like_sf"/>
</dbReference>
<organism evidence="3 4">
    <name type="scientific">Candidatus Woesebacteria bacterium RIFCSPHIGHO2_12_FULL_42_9</name>
    <dbReference type="NCBI Taxonomy" id="1802511"/>
    <lineage>
        <taxon>Bacteria</taxon>
        <taxon>Candidatus Woeseibacteriota</taxon>
    </lineage>
</organism>
<dbReference type="SUPFAM" id="SSF101262">
    <property type="entry name" value="Methenyltetrahydrofolate cyclohydrolase-like"/>
    <property type="match status" value="1"/>
</dbReference>
<dbReference type="EMBL" id="MGGX01000039">
    <property type="protein sequence ID" value="OGM54129.1"/>
    <property type="molecule type" value="Genomic_DNA"/>
</dbReference>
<evidence type="ECO:0000256" key="1">
    <source>
        <dbReference type="SAM" id="Coils"/>
    </source>
</evidence>
<comment type="caution">
    <text evidence="3">The sequence shown here is derived from an EMBL/GenBank/DDBJ whole genome shotgun (WGS) entry which is preliminary data.</text>
</comment>
<dbReference type="InterPro" id="IPR007044">
    <property type="entry name" value="Cyclodeamin/CycHdrlase"/>
</dbReference>
<evidence type="ECO:0000313" key="4">
    <source>
        <dbReference type="Proteomes" id="UP000177794"/>
    </source>
</evidence>
<protein>
    <recommendedName>
        <fullName evidence="2">Cyclodeaminase/cyclohydrolase domain-containing protein</fullName>
    </recommendedName>
</protein>
<dbReference type="AlphaFoldDB" id="A0A1F8ARK1"/>
<dbReference type="GO" id="GO:0003824">
    <property type="term" value="F:catalytic activity"/>
    <property type="evidence" value="ECO:0007669"/>
    <property type="project" value="InterPro"/>
</dbReference>
<sequence>MKIGEQKINKFLKELGSSSPTPGGGAVAAVTGAFAASLVEMVANLTIGKKSYEKVSDEMQKIKKEALKIKAELISLADEDVKAFDAVMSVYKLKNKEKIKKALELATHVPSKVASLSGEIGRLAEVVSKKGNKNAYSDAKSALHLAHAAIEAAKENIRINKQALASLK</sequence>
<proteinExistence type="predicted"/>